<evidence type="ECO:0000313" key="2">
    <source>
        <dbReference type="EMBL" id="POG55082.1"/>
    </source>
</evidence>
<evidence type="ECO:0000313" key="3">
    <source>
        <dbReference type="Proteomes" id="UP000053621"/>
    </source>
</evidence>
<dbReference type="AlphaFoldDB" id="A0A2P4NPL0"/>
<evidence type="ECO:0000256" key="1">
    <source>
        <dbReference type="SAM" id="MobiDB-lite"/>
    </source>
</evidence>
<protein>
    <submittedName>
        <fullName evidence="2">Uncharacterized protein</fullName>
    </submittedName>
</protein>
<accession>A0A2P4NPL0</accession>
<dbReference type="Proteomes" id="UP000053621">
    <property type="component" value="Unassembled WGS sequence"/>
</dbReference>
<reference evidence="2" key="1">
    <citation type="submission" date="2017-08" db="EMBL/GenBank/DDBJ databases">
        <title>Haloferax marisrubri sp. nov., isolated from the Discovery deep brine-seawater interface in the Red Sea.</title>
        <authorList>
            <person name="Zhang G."/>
            <person name="Stingl U."/>
        </authorList>
    </citation>
    <scope>NUCLEOTIDE SEQUENCE [LARGE SCALE GENOMIC DNA]</scope>
    <source>
        <strain evidence="2">SB3</strain>
    </source>
</reference>
<comment type="caution">
    <text evidence="2">The sequence shown here is derived from an EMBL/GenBank/DDBJ whole genome shotgun (WGS) entry which is preliminary data.</text>
</comment>
<keyword evidence="3" id="KW-1185">Reference proteome</keyword>
<dbReference type="EMBL" id="LOPW02000016">
    <property type="protein sequence ID" value="POG55082.1"/>
    <property type="molecule type" value="Genomic_DNA"/>
</dbReference>
<name>A0A2P4NPL0_9EURY</name>
<sequence>MLKHPKRRAALETLTETDKSVFTTTSLATRVEDRLREDDLLDDGEEYGRNKLNSVLPHLETSGVITRIPKAERDDQYISFVNYWIRDWLSNQDLEKNSPTTLPEEEDEGSACMVYYIGNALASESGSQYTEDAEEDSESEPTGNTLPIEATLYTAVQQHATVEDPTFAIALGSLDEIRDTKFMELLEALDLNVELPEPDDPYDDQRQVHDYSISGLVGEVRNVHEPEDLKKRIEIQLATWSAGAFGMYSASRSDGGTKGTLEGAQVAALSEELLDKDGLSAALKRFGFGVKAANDRVIFGSYVRQKLSTQK</sequence>
<feature type="region of interest" description="Disordered" evidence="1">
    <location>
        <begin position="125"/>
        <end position="145"/>
    </location>
</feature>
<proteinExistence type="predicted"/>
<gene>
    <name evidence="2" type="ORF">AUR65_011685</name>
</gene>
<organism evidence="2 3">
    <name type="scientific">Haloferax marisrubri</name>
    <dbReference type="NCBI Taxonomy" id="1544719"/>
    <lineage>
        <taxon>Archaea</taxon>
        <taxon>Methanobacteriati</taxon>
        <taxon>Methanobacteriota</taxon>
        <taxon>Stenosarchaea group</taxon>
        <taxon>Halobacteria</taxon>
        <taxon>Halobacteriales</taxon>
        <taxon>Haloferacaceae</taxon>
        <taxon>Haloferax</taxon>
    </lineage>
</organism>